<evidence type="ECO:0000313" key="3">
    <source>
        <dbReference type="EMBL" id="EQD51364.1"/>
    </source>
</evidence>
<comment type="caution">
    <text evidence="3">The sequence shown here is derived from an EMBL/GenBank/DDBJ whole genome shotgun (WGS) entry which is preliminary data.</text>
</comment>
<dbReference type="SUPFAM" id="SSF52540">
    <property type="entry name" value="P-loop containing nucleoside triphosphate hydrolases"/>
    <property type="match status" value="1"/>
</dbReference>
<dbReference type="GO" id="GO:0005524">
    <property type="term" value="F:ATP binding"/>
    <property type="evidence" value="ECO:0007669"/>
    <property type="project" value="UniProtKB-KW"/>
</dbReference>
<keyword evidence="1" id="KW-0547">Nucleotide-binding</keyword>
<dbReference type="PANTHER" id="PTHR16305">
    <property type="entry name" value="TESTICULAR SOLUBLE ADENYLYL CYCLASE"/>
    <property type="match status" value="1"/>
</dbReference>
<dbReference type="PANTHER" id="PTHR16305:SF35">
    <property type="entry name" value="TRANSCRIPTIONAL ACTIVATOR DOMAIN"/>
    <property type="match status" value="1"/>
</dbReference>
<evidence type="ECO:0000256" key="1">
    <source>
        <dbReference type="ARBA" id="ARBA00022741"/>
    </source>
</evidence>
<gene>
    <name evidence="3" type="ORF">B1B_11042</name>
</gene>
<proteinExistence type="predicted"/>
<dbReference type="GO" id="GO:0005737">
    <property type="term" value="C:cytoplasm"/>
    <property type="evidence" value="ECO:0007669"/>
    <property type="project" value="TreeGrafter"/>
</dbReference>
<feature type="non-terminal residue" evidence="3">
    <location>
        <position position="1"/>
    </location>
</feature>
<sequence>PFALMRAALESARLSEPAPADGRFGLAPEGVLIGFAPRLDDDALTGPVQVEDRLLEALRSADHREEAGHFSLLDGIAAQFQEFVRRGPTVLLLEDLHRADEPSLGAVEYLGRNFRDRPLWIVATSRSMSALPDPRRLRMEALAEATHAERIPLRPLTSAEVGEFLAHLHPARSFSPEEVARAHSESGGNPLLLAQLDRRPLADDGPSAARPEPDAPLLLPTLGAADERTAVTAAVIGPEIPFATLLRATGQDEERLAESVDRLVGLGVLWERPGETLAFADERVRARLYDDLPESRRLRLHGEVGAALEALGTNDLPTIYALARHYYLGRVDDRSVQYNRTAADIAIHAHAPDVAVEHLTRALESHRRAAPDDGEGETELVVALAQQLDLVGRLREAEGMLREHLERPGLRDRLSPAVYALGELYLARLRTDRG</sequence>
<name>T1BE65_9ZZZZ</name>
<evidence type="ECO:0000256" key="2">
    <source>
        <dbReference type="ARBA" id="ARBA00022840"/>
    </source>
</evidence>
<dbReference type="AlphaFoldDB" id="T1BE65"/>
<dbReference type="EMBL" id="AUZY01007141">
    <property type="protein sequence ID" value="EQD51364.1"/>
    <property type="molecule type" value="Genomic_DNA"/>
</dbReference>
<dbReference type="InterPro" id="IPR027417">
    <property type="entry name" value="P-loop_NTPase"/>
</dbReference>
<keyword evidence="2" id="KW-0067">ATP-binding</keyword>
<protein>
    <submittedName>
        <fullName evidence="3">Transcriptional regulator, LuxR family</fullName>
    </submittedName>
</protein>
<reference evidence="3" key="1">
    <citation type="submission" date="2013-08" db="EMBL/GenBank/DDBJ databases">
        <authorList>
            <person name="Mendez C."/>
            <person name="Richter M."/>
            <person name="Ferrer M."/>
            <person name="Sanchez J."/>
        </authorList>
    </citation>
    <scope>NUCLEOTIDE SEQUENCE</scope>
</reference>
<organism evidence="3">
    <name type="scientific">mine drainage metagenome</name>
    <dbReference type="NCBI Taxonomy" id="410659"/>
    <lineage>
        <taxon>unclassified sequences</taxon>
        <taxon>metagenomes</taxon>
        <taxon>ecological metagenomes</taxon>
    </lineage>
</organism>
<dbReference type="GO" id="GO:0004016">
    <property type="term" value="F:adenylate cyclase activity"/>
    <property type="evidence" value="ECO:0007669"/>
    <property type="project" value="TreeGrafter"/>
</dbReference>
<feature type="non-terminal residue" evidence="3">
    <location>
        <position position="434"/>
    </location>
</feature>
<accession>T1BE65</accession>
<reference evidence="3" key="2">
    <citation type="journal article" date="2014" name="ISME J.">
        <title>Microbial stratification in low pH oxic and suboxic macroscopic growths along an acid mine drainage.</title>
        <authorList>
            <person name="Mendez-Garcia C."/>
            <person name="Mesa V."/>
            <person name="Sprenger R.R."/>
            <person name="Richter M."/>
            <person name="Diez M.S."/>
            <person name="Solano J."/>
            <person name="Bargiela R."/>
            <person name="Golyshina O.V."/>
            <person name="Manteca A."/>
            <person name="Ramos J.L."/>
            <person name="Gallego J.R."/>
            <person name="Llorente I."/>
            <person name="Martins Dos Santos V.A."/>
            <person name="Jensen O.N."/>
            <person name="Pelaez A.I."/>
            <person name="Sanchez J."/>
            <person name="Ferrer M."/>
        </authorList>
    </citation>
    <scope>NUCLEOTIDE SEQUENCE</scope>
</reference>